<keyword evidence="1" id="KW-0812">Transmembrane</keyword>
<evidence type="ECO:0000256" key="1">
    <source>
        <dbReference type="SAM" id="Phobius"/>
    </source>
</evidence>
<organism evidence="3 4">
    <name type="scientific">Granulicella aggregans</name>
    <dbReference type="NCBI Taxonomy" id="474949"/>
    <lineage>
        <taxon>Bacteria</taxon>
        <taxon>Pseudomonadati</taxon>
        <taxon>Acidobacteriota</taxon>
        <taxon>Terriglobia</taxon>
        <taxon>Terriglobales</taxon>
        <taxon>Acidobacteriaceae</taxon>
        <taxon>Granulicella</taxon>
    </lineage>
</organism>
<keyword evidence="1" id="KW-0472">Membrane</keyword>
<evidence type="ECO:0000313" key="3">
    <source>
        <dbReference type="EMBL" id="MBB5058028.1"/>
    </source>
</evidence>
<sequence length="195" mass="21358">MRSEFTKPVITGRLWVAACGLAVVIASVTPALYGQQDKHASLTAPESRRPAPAFELISEDGKKMHLADYRGKVVLLNFWATDCGGCVLEIPSFIEFQKNYREKGFVAVGVAMDISYDGLKNANEAWAKVRPFMATKGINYRIAMGDDAISKTYALNAYPATYLIDKSGRVAVAYVGVVVDKDNVETNIKGLLSER</sequence>
<feature type="domain" description="Thioredoxin" evidence="2">
    <location>
        <begin position="45"/>
        <end position="193"/>
    </location>
</feature>
<dbReference type="SUPFAM" id="SSF52833">
    <property type="entry name" value="Thioredoxin-like"/>
    <property type="match status" value="1"/>
</dbReference>
<keyword evidence="1" id="KW-1133">Transmembrane helix</keyword>
<name>A0A7W7ZDT9_9BACT</name>
<gene>
    <name evidence="3" type="ORF">HDF16_002734</name>
</gene>
<dbReference type="InterPro" id="IPR013766">
    <property type="entry name" value="Thioredoxin_domain"/>
</dbReference>
<dbReference type="InterPro" id="IPR013740">
    <property type="entry name" value="Redoxin"/>
</dbReference>
<accession>A0A7W7ZDT9</accession>
<dbReference type="Gene3D" id="3.40.30.10">
    <property type="entry name" value="Glutaredoxin"/>
    <property type="match status" value="1"/>
</dbReference>
<dbReference type="GO" id="GO:0016491">
    <property type="term" value="F:oxidoreductase activity"/>
    <property type="evidence" value="ECO:0007669"/>
    <property type="project" value="InterPro"/>
</dbReference>
<comment type="caution">
    <text evidence="3">The sequence shown here is derived from an EMBL/GenBank/DDBJ whole genome shotgun (WGS) entry which is preliminary data.</text>
</comment>
<dbReference type="CDD" id="cd02966">
    <property type="entry name" value="TlpA_like_family"/>
    <property type="match status" value="1"/>
</dbReference>
<dbReference type="PROSITE" id="PS51352">
    <property type="entry name" value="THIOREDOXIN_2"/>
    <property type="match status" value="1"/>
</dbReference>
<dbReference type="AlphaFoldDB" id="A0A7W7ZDT9"/>
<dbReference type="InterPro" id="IPR036249">
    <property type="entry name" value="Thioredoxin-like_sf"/>
</dbReference>
<evidence type="ECO:0000259" key="2">
    <source>
        <dbReference type="PROSITE" id="PS51352"/>
    </source>
</evidence>
<dbReference type="Pfam" id="PF08534">
    <property type="entry name" value="Redoxin"/>
    <property type="match status" value="1"/>
</dbReference>
<reference evidence="3 4" key="1">
    <citation type="submission" date="2020-08" db="EMBL/GenBank/DDBJ databases">
        <title>Genomic Encyclopedia of Type Strains, Phase IV (KMG-V): Genome sequencing to study the core and pangenomes of soil and plant-associated prokaryotes.</title>
        <authorList>
            <person name="Whitman W."/>
        </authorList>
    </citation>
    <scope>NUCLEOTIDE SEQUENCE [LARGE SCALE GENOMIC DNA]</scope>
    <source>
        <strain evidence="3 4">M8UP14</strain>
    </source>
</reference>
<evidence type="ECO:0000313" key="4">
    <source>
        <dbReference type="Proteomes" id="UP000540989"/>
    </source>
</evidence>
<dbReference type="InterPro" id="IPR050553">
    <property type="entry name" value="Thioredoxin_ResA/DsbE_sf"/>
</dbReference>
<dbReference type="Proteomes" id="UP000540989">
    <property type="component" value="Unassembled WGS sequence"/>
</dbReference>
<dbReference type="PANTHER" id="PTHR42852:SF13">
    <property type="entry name" value="PROTEIN DIPZ"/>
    <property type="match status" value="1"/>
</dbReference>
<dbReference type="PANTHER" id="PTHR42852">
    <property type="entry name" value="THIOL:DISULFIDE INTERCHANGE PROTEIN DSBE"/>
    <property type="match status" value="1"/>
</dbReference>
<protein>
    <submittedName>
        <fullName evidence="3">Peroxiredoxin</fullName>
    </submittedName>
</protein>
<feature type="transmembrane region" description="Helical" evidence="1">
    <location>
        <begin position="12"/>
        <end position="33"/>
    </location>
</feature>
<proteinExistence type="predicted"/>
<dbReference type="EMBL" id="JACHIP010000003">
    <property type="protein sequence ID" value="MBB5058028.1"/>
    <property type="molecule type" value="Genomic_DNA"/>
</dbReference>
<dbReference type="RefSeq" id="WP_184217256.1">
    <property type="nucleotide sequence ID" value="NZ_JACHIP010000003.1"/>
</dbReference>
<keyword evidence="4" id="KW-1185">Reference proteome</keyword>